<dbReference type="Pfam" id="PF07715">
    <property type="entry name" value="Plug"/>
    <property type="match status" value="1"/>
</dbReference>
<dbReference type="GO" id="GO:0015344">
    <property type="term" value="F:siderophore uptake transmembrane transporter activity"/>
    <property type="evidence" value="ECO:0007669"/>
    <property type="project" value="TreeGrafter"/>
</dbReference>
<evidence type="ECO:0000313" key="11">
    <source>
        <dbReference type="EMBL" id="OPB73335.1"/>
    </source>
</evidence>
<keyword evidence="3 8" id="KW-1134">Transmembrane beta strand</keyword>
<dbReference type="InterPro" id="IPR023996">
    <property type="entry name" value="TonB-dep_OMP_SusC/RagA"/>
</dbReference>
<name>A0AAJ3NAQ5_9FLAO</name>
<dbReference type="PANTHER" id="PTHR30069">
    <property type="entry name" value="TONB-DEPENDENT OUTER MEMBRANE RECEPTOR"/>
    <property type="match status" value="1"/>
</dbReference>
<evidence type="ECO:0000256" key="1">
    <source>
        <dbReference type="ARBA" id="ARBA00004571"/>
    </source>
</evidence>
<comment type="similarity">
    <text evidence="8">Belongs to the TonB-dependent receptor family.</text>
</comment>
<evidence type="ECO:0000256" key="7">
    <source>
        <dbReference type="ARBA" id="ARBA00023237"/>
    </source>
</evidence>
<dbReference type="RefSeq" id="WP_078402817.1">
    <property type="nucleotide sequence ID" value="NZ_CP016377.1"/>
</dbReference>
<dbReference type="PANTHER" id="PTHR30069:SF29">
    <property type="entry name" value="HEMOGLOBIN AND HEMOGLOBIN-HAPTOGLOBIN-BINDING PROTEIN 1-RELATED"/>
    <property type="match status" value="1"/>
</dbReference>
<protein>
    <submittedName>
        <fullName evidence="11">SusC/RagA family protein</fullName>
    </submittedName>
</protein>
<dbReference type="Gene3D" id="2.40.170.20">
    <property type="entry name" value="TonB-dependent receptor, beta-barrel domain"/>
    <property type="match status" value="1"/>
</dbReference>
<evidence type="ECO:0000256" key="9">
    <source>
        <dbReference type="SAM" id="SignalP"/>
    </source>
</evidence>
<dbReference type="InterPro" id="IPR023997">
    <property type="entry name" value="TonB-dep_OMP_SusC/RagA_CS"/>
</dbReference>
<dbReference type="KEGG" id="ego:BBD34_06455"/>
<keyword evidence="2 8" id="KW-0813">Transport</keyword>
<dbReference type="NCBIfam" id="TIGR04056">
    <property type="entry name" value="OMP_RagA_SusC"/>
    <property type="match status" value="1"/>
</dbReference>
<dbReference type="InterPro" id="IPR012910">
    <property type="entry name" value="Plug_dom"/>
</dbReference>
<dbReference type="EMBL" id="MAIC01000016">
    <property type="protein sequence ID" value="OPB73335.1"/>
    <property type="molecule type" value="Genomic_DNA"/>
</dbReference>
<sequence>MKKVVIKLGLLQMPLLLASVMSYAQKRDSIKTSSIDEVVVTAYGIKKEKKALGYVFQDIKGADVVEAREVNVTDAMVGKVSGLQLVKSSTGPAGSSKIILRGFNSLTGDNQPLIVVDGVPMSNFIGSTNNDFWNAEPDMGNGLSDLNPEDIENVTVLKGGAASALYGSRAGNGVIMITTKKGKKNKGAGIVYSNTLSIETMFVYPKVQREFSQGTDGKYVADSGSNWGEKITGQTITRWDGKKESLRSYDNLNTFFRPGITDNNTITFQQAVNENTSVFSSLSYLSSSGLIPNTKYDRLNATARVTTKFGENKKWSSDFKIQYMNTYAENRPVGGRDTSYYGQLLTLPTTINIAEFREGMDQLGATARWYTPAGTKQSNPYWFIYNRLNSDARNRFMMNANLRYEFTDWLNVDVKVGSDFYNTKTEGKTYTGGPTDNFYSTGQQKFIENNYIASLNLKKDNLFGKWSGAFSVFGQIMTSNYNTNSMSGILDVPNYFSVKNFLAYNSGRVNEGRSKQQINSAFATLDIDYDGFWFINATARNDWSSTMSKANRSYFYPSVSTSLVITDMFKKLWDNSTPFGKVITFAKIRGSYAITGNSLKPYELYNTYVIDHDPLGNLTASGGRILYNENVQSELLKTYEFGVNLRFFNRIDLDVNYYDTHATRQLIKLPMNPLSGYAFRMINAGDIQNKGIEVILNADLVRKANFKWNLSTNFSKNTNKVLNLTDGVDFYPLAGYDNLSVGAYTGQRYGVIYGTKYARIEDPNSQFYGKKILNGQGLPTTDGKQYILGDQTPRALVGITNRFNFKNISLSFQVDGRFGGKFYTGTMNTLKGAGLANETVINGSRDKFVVDGVVSDGKGGYQQNTMEVTPQNYWNTVSNTGNLGINEENVFDATNVRLRNVQITYSLPKSLFKNSPFQSAKFSFSVNNVWMIYSKVKGVDPESSYALSSNATGFENLSYPTSRSYVFNLTVGF</sequence>
<dbReference type="InterPro" id="IPR036942">
    <property type="entry name" value="Beta-barrel_TonB_sf"/>
</dbReference>
<comment type="caution">
    <text evidence="11">The sequence shown here is derived from an EMBL/GenBank/DDBJ whole genome shotgun (WGS) entry which is preliminary data.</text>
</comment>
<keyword evidence="4 8" id="KW-0812">Transmembrane</keyword>
<keyword evidence="7 8" id="KW-0998">Cell outer membrane</keyword>
<organism evidence="11 12">
    <name type="scientific">Elizabethkingia ursingii</name>
    <dbReference type="NCBI Taxonomy" id="1756150"/>
    <lineage>
        <taxon>Bacteria</taxon>
        <taxon>Pseudomonadati</taxon>
        <taxon>Bacteroidota</taxon>
        <taxon>Flavobacteriia</taxon>
        <taxon>Flavobacteriales</taxon>
        <taxon>Weeksellaceae</taxon>
        <taxon>Elizabethkingia</taxon>
    </lineage>
</organism>
<feature type="domain" description="TonB-dependent receptor plug" evidence="10">
    <location>
        <begin position="58"/>
        <end position="174"/>
    </location>
</feature>
<dbReference type="InterPro" id="IPR037066">
    <property type="entry name" value="Plug_dom_sf"/>
</dbReference>
<reference evidence="11 12" key="1">
    <citation type="submission" date="2016-06" db="EMBL/GenBank/DDBJ databases">
        <authorList>
            <person name="Nicholson A.C."/>
        </authorList>
    </citation>
    <scope>NUCLEOTIDE SEQUENCE [LARGE SCALE GENOMIC DNA]</scope>
    <source>
        <strain evidence="11 12">G4123</strain>
    </source>
</reference>
<dbReference type="PROSITE" id="PS52016">
    <property type="entry name" value="TONB_DEPENDENT_REC_3"/>
    <property type="match status" value="1"/>
</dbReference>
<evidence type="ECO:0000256" key="8">
    <source>
        <dbReference type="PROSITE-ProRule" id="PRU01360"/>
    </source>
</evidence>
<dbReference type="Gene3D" id="2.170.130.10">
    <property type="entry name" value="TonB-dependent receptor, plug domain"/>
    <property type="match status" value="1"/>
</dbReference>
<evidence type="ECO:0000256" key="6">
    <source>
        <dbReference type="ARBA" id="ARBA00023136"/>
    </source>
</evidence>
<evidence type="ECO:0000256" key="2">
    <source>
        <dbReference type="ARBA" id="ARBA00022448"/>
    </source>
</evidence>
<dbReference type="Proteomes" id="UP000190816">
    <property type="component" value="Unassembled WGS sequence"/>
</dbReference>
<gene>
    <name evidence="11" type="ORF">BAY32_09765</name>
</gene>
<evidence type="ECO:0000256" key="3">
    <source>
        <dbReference type="ARBA" id="ARBA00022452"/>
    </source>
</evidence>
<dbReference type="AlphaFoldDB" id="A0AAJ3NAQ5"/>
<evidence type="ECO:0000259" key="10">
    <source>
        <dbReference type="Pfam" id="PF07715"/>
    </source>
</evidence>
<accession>A0AAJ3NAQ5</accession>
<dbReference type="GO" id="GO:0009279">
    <property type="term" value="C:cell outer membrane"/>
    <property type="evidence" value="ECO:0007669"/>
    <property type="project" value="UniProtKB-SubCell"/>
</dbReference>
<feature type="chain" id="PRO_5042477863" evidence="9">
    <location>
        <begin position="25"/>
        <end position="973"/>
    </location>
</feature>
<keyword evidence="6 8" id="KW-0472">Membrane</keyword>
<dbReference type="GO" id="GO:0044718">
    <property type="term" value="P:siderophore transmembrane transport"/>
    <property type="evidence" value="ECO:0007669"/>
    <property type="project" value="TreeGrafter"/>
</dbReference>
<comment type="subcellular location">
    <subcellularLocation>
        <location evidence="1 8">Cell outer membrane</location>
        <topology evidence="1 8">Multi-pass membrane protein</topology>
    </subcellularLocation>
</comment>
<keyword evidence="5 9" id="KW-0732">Signal</keyword>
<feature type="signal peptide" evidence="9">
    <location>
        <begin position="1"/>
        <end position="24"/>
    </location>
</feature>
<evidence type="ECO:0000313" key="12">
    <source>
        <dbReference type="Proteomes" id="UP000190816"/>
    </source>
</evidence>
<dbReference type="SUPFAM" id="SSF56935">
    <property type="entry name" value="Porins"/>
    <property type="match status" value="1"/>
</dbReference>
<evidence type="ECO:0000256" key="4">
    <source>
        <dbReference type="ARBA" id="ARBA00022692"/>
    </source>
</evidence>
<proteinExistence type="inferred from homology"/>
<dbReference type="InterPro" id="IPR039426">
    <property type="entry name" value="TonB-dep_rcpt-like"/>
</dbReference>
<evidence type="ECO:0000256" key="5">
    <source>
        <dbReference type="ARBA" id="ARBA00022729"/>
    </source>
</evidence>
<dbReference type="NCBIfam" id="TIGR04057">
    <property type="entry name" value="SusC_RagA_signa"/>
    <property type="match status" value="1"/>
</dbReference>